<dbReference type="PANTHER" id="PTHR14614">
    <property type="entry name" value="HEPATOCELLULAR CARCINOMA-ASSOCIATED ANTIGEN"/>
    <property type="match status" value="1"/>
</dbReference>
<dbReference type="InterPro" id="IPR029426">
    <property type="entry name" value="FAM86_N"/>
</dbReference>
<protein>
    <recommendedName>
        <fullName evidence="5">FAM86 N-terminal domain-containing protein</fullName>
    </recommendedName>
</protein>
<comment type="similarity">
    <text evidence="1">Belongs to the class I-like SAM-binding methyltransferase superfamily. EEF2KMT family.</text>
</comment>
<dbReference type="SUPFAM" id="SSF53335">
    <property type="entry name" value="S-adenosyl-L-methionine-dependent methyltransferases"/>
    <property type="match status" value="1"/>
</dbReference>
<dbReference type="Pfam" id="PF10294">
    <property type="entry name" value="Methyltransf_16"/>
    <property type="match status" value="1"/>
</dbReference>
<evidence type="ECO:0000259" key="5">
    <source>
        <dbReference type="Pfam" id="PF14904"/>
    </source>
</evidence>
<evidence type="ECO:0000256" key="3">
    <source>
        <dbReference type="ARBA" id="ARBA00022679"/>
    </source>
</evidence>
<evidence type="ECO:0000313" key="6">
    <source>
        <dbReference type="Ensembl" id="ENSVURP00010014078.1"/>
    </source>
</evidence>
<keyword evidence="3" id="KW-0808">Transferase</keyword>
<dbReference type="Proteomes" id="UP000314987">
    <property type="component" value="Unassembled WGS sequence"/>
</dbReference>
<keyword evidence="2" id="KW-0489">Methyltransferase</keyword>
<dbReference type="GO" id="GO:0032991">
    <property type="term" value="C:protein-containing complex"/>
    <property type="evidence" value="ECO:0007669"/>
    <property type="project" value="TreeGrafter"/>
</dbReference>
<reference evidence="6" key="2">
    <citation type="submission" date="2025-08" db="UniProtKB">
        <authorList>
            <consortium name="Ensembl"/>
        </authorList>
    </citation>
    <scope>IDENTIFICATION</scope>
</reference>
<dbReference type="GO" id="GO:0032259">
    <property type="term" value="P:methylation"/>
    <property type="evidence" value="ECO:0007669"/>
    <property type="project" value="UniProtKB-KW"/>
</dbReference>
<keyword evidence="7" id="KW-1185">Reference proteome</keyword>
<evidence type="ECO:0000256" key="2">
    <source>
        <dbReference type="ARBA" id="ARBA00022603"/>
    </source>
</evidence>
<name>A0A4X2KQT1_VOMUR</name>
<feature type="domain" description="FAM86 N-terminal" evidence="5">
    <location>
        <begin position="5"/>
        <end position="93"/>
    </location>
</feature>
<dbReference type="STRING" id="29139.ENSVURP00010014078"/>
<evidence type="ECO:0000313" key="7">
    <source>
        <dbReference type="Proteomes" id="UP000314987"/>
    </source>
</evidence>
<dbReference type="InterPro" id="IPR019410">
    <property type="entry name" value="Methyltransf_16"/>
</dbReference>
<evidence type="ECO:0000256" key="1">
    <source>
        <dbReference type="ARBA" id="ARBA00005511"/>
    </source>
</evidence>
<accession>A0A4X2KQT1</accession>
<dbReference type="AlphaFoldDB" id="A0A4X2KQT1"/>
<gene>
    <name evidence="6" type="primary">LOC114025805</name>
</gene>
<dbReference type="Ensembl" id="ENSVURT00010016025.1">
    <property type="protein sequence ID" value="ENSVURP00010014078.1"/>
    <property type="gene ID" value="ENSVURG00010010809.1"/>
</dbReference>
<dbReference type="GeneTree" id="ENSGT00510000047003"/>
<keyword evidence="4" id="KW-0949">S-adenosyl-L-methionine</keyword>
<dbReference type="InterPro" id="IPR029063">
    <property type="entry name" value="SAM-dependent_MTases_sf"/>
</dbReference>
<sequence length="334" mass="37105">MASAALIEGFERRFLAARPLPSFPWRSLEEKLKNSLDSELLLNILQKTVLHPLCVKHPPSVKYTRCFLSELIKKHEAAHTEPLDELYEALAEILSAEESTQCHRSYLLPSGNSVSLSESTAIISQGTTGLVTWEAALYLAEWAIENPATFTNRTVLELGSGAGFTGLAICKMCSPKAYLFSDCHSQVLQQLKGNILLNGFLLEPDSTAPLQPSVSTLVSPKPTVMAVQLDWDLVTTEQLSVFQPDVVIAADVLYDPEIILSLIGVLQKLSACQAHQGSPEVYIAFTIRNPDTYQMFKTELRLENSEKSIYKRETKVEGLTHCAYWTLLPPLIRQ</sequence>
<dbReference type="Pfam" id="PF14904">
    <property type="entry name" value="FAM86"/>
    <property type="match status" value="1"/>
</dbReference>
<dbReference type="GO" id="GO:0008168">
    <property type="term" value="F:methyltransferase activity"/>
    <property type="evidence" value="ECO:0007669"/>
    <property type="project" value="UniProtKB-KW"/>
</dbReference>
<dbReference type="PANTHER" id="PTHR14614:SF130">
    <property type="entry name" value="PROTEIN-LYSINE N-METHYLTRANSFERASE EEF2KMT"/>
    <property type="match status" value="1"/>
</dbReference>
<reference evidence="7" key="1">
    <citation type="submission" date="2018-12" db="EMBL/GenBank/DDBJ databases">
        <authorList>
            <person name="Yazar S."/>
        </authorList>
    </citation>
    <scope>NUCLEOTIDE SEQUENCE [LARGE SCALE GENOMIC DNA]</scope>
</reference>
<evidence type="ECO:0000256" key="4">
    <source>
        <dbReference type="ARBA" id="ARBA00022691"/>
    </source>
</evidence>
<organism evidence="6 7">
    <name type="scientific">Vombatus ursinus</name>
    <name type="common">Common wombat</name>
    <dbReference type="NCBI Taxonomy" id="29139"/>
    <lineage>
        <taxon>Eukaryota</taxon>
        <taxon>Metazoa</taxon>
        <taxon>Chordata</taxon>
        <taxon>Craniata</taxon>
        <taxon>Vertebrata</taxon>
        <taxon>Euteleostomi</taxon>
        <taxon>Mammalia</taxon>
        <taxon>Metatheria</taxon>
        <taxon>Diprotodontia</taxon>
        <taxon>Vombatidae</taxon>
        <taxon>Vombatus</taxon>
    </lineage>
</organism>
<dbReference type="Gene3D" id="3.40.50.150">
    <property type="entry name" value="Vaccinia Virus protein VP39"/>
    <property type="match status" value="1"/>
</dbReference>
<reference evidence="6" key="3">
    <citation type="submission" date="2025-09" db="UniProtKB">
        <authorList>
            <consortium name="Ensembl"/>
        </authorList>
    </citation>
    <scope>IDENTIFICATION</scope>
</reference>
<proteinExistence type="inferred from homology"/>